<dbReference type="InterPro" id="IPR000425">
    <property type="entry name" value="MIP"/>
</dbReference>
<evidence type="ECO:0000256" key="5">
    <source>
        <dbReference type="ARBA" id="ARBA00023136"/>
    </source>
</evidence>
<dbReference type="PRINTS" id="PR00783">
    <property type="entry name" value="MINTRINSICP"/>
</dbReference>
<proteinExistence type="inferred from homology"/>
<gene>
    <name evidence="8" type="ORF">EI42_03378</name>
</gene>
<comment type="similarity">
    <text evidence="6">Belongs to the MIP/aquaporin (TC 1.A.8) family.</text>
</comment>
<keyword evidence="9" id="KW-1185">Reference proteome</keyword>
<evidence type="ECO:0000256" key="1">
    <source>
        <dbReference type="ARBA" id="ARBA00004141"/>
    </source>
</evidence>
<dbReference type="GO" id="GO:0015267">
    <property type="term" value="F:channel activity"/>
    <property type="evidence" value="ECO:0007669"/>
    <property type="project" value="InterPro"/>
</dbReference>
<dbReference type="PANTHER" id="PTHR45724">
    <property type="entry name" value="AQUAPORIN NIP2-1"/>
    <property type="match status" value="1"/>
</dbReference>
<feature type="transmembrane region" description="Helical" evidence="7">
    <location>
        <begin position="151"/>
        <end position="172"/>
    </location>
</feature>
<dbReference type="GO" id="GO:0016020">
    <property type="term" value="C:membrane"/>
    <property type="evidence" value="ECO:0007669"/>
    <property type="project" value="UniProtKB-SubCell"/>
</dbReference>
<dbReference type="RefSeq" id="WP_111323744.1">
    <property type="nucleotide sequence ID" value="NZ_BIFX01000003.1"/>
</dbReference>
<feature type="transmembrane region" description="Helical" evidence="7">
    <location>
        <begin position="117"/>
        <end position="139"/>
    </location>
</feature>
<keyword evidence="5 7" id="KW-0472">Membrane</keyword>
<keyword evidence="3 6" id="KW-0812">Transmembrane</keyword>
<dbReference type="OrthoDB" id="9807293at2"/>
<dbReference type="Gene3D" id="1.20.1080.10">
    <property type="entry name" value="Glycerol uptake facilitator protein"/>
    <property type="match status" value="1"/>
</dbReference>
<dbReference type="SUPFAM" id="SSF81338">
    <property type="entry name" value="Aquaporin-like"/>
    <property type="match status" value="1"/>
</dbReference>
<dbReference type="Proteomes" id="UP000248806">
    <property type="component" value="Unassembled WGS sequence"/>
</dbReference>
<reference evidence="8 9" key="1">
    <citation type="submission" date="2018-06" db="EMBL/GenBank/DDBJ databases">
        <title>Genomic Encyclopedia of Archaeal and Bacterial Type Strains, Phase II (KMG-II): from individual species to whole genera.</title>
        <authorList>
            <person name="Goeker M."/>
        </authorList>
    </citation>
    <scope>NUCLEOTIDE SEQUENCE [LARGE SCALE GENOMIC DNA]</scope>
    <source>
        <strain evidence="8 9">ATCC BAA-1881</strain>
    </source>
</reference>
<protein>
    <submittedName>
        <fullName evidence="8">Aquaporin NIP</fullName>
    </submittedName>
</protein>
<evidence type="ECO:0000313" key="9">
    <source>
        <dbReference type="Proteomes" id="UP000248806"/>
    </source>
</evidence>
<evidence type="ECO:0000256" key="2">
    <source>
        <dbReference type="ARBA" id="ARBA00022448"/>
    </source>
</evidence>
<dbReference type="PROSITE" id="PS51257">
    <property type="entry name" value="PROKAR_LIPOPROTEIN"/>
    <property type="match status" value="1"/>
</dbReference>
<dbReference type="AlphaFoldDB" id="A0A326U620"/>
<evidence type="ECO:0000313" key="8">
    <source>
        <dbReference type="EMBL" id="PZW28000.1"/>
    </source>
</evidence>
<dbReference type="EMBL" id="QKUF01000011">
    <property type="protein sequence ID" value="PZW28000.1"/>
    <property type="molecule type" value="Genomic_DNA"/>
</dbReference>
<name>A0A326U620_THEHA</name>
<feature type="transmembrane region" description="Helical" evidence="7">
    <location>
        <begin position="7"/>
        <end position="26"/>
    </location>
</feature>
<dbReference type="Pfam" id="PF00230">
    <property type="entry name" value="MIP"/>
    <property type="match status" value="1"/>
</dbReference>
<comment type="caution">
    <text evidence="8">The sequence shown here is derived from an EMBL/GenBank/DDBJ whole genome shotgun (WGS) entry which is preliminary data.</text>
</comment>
<evidence type="ECO:0000256" key="7">
    <source>
        <dbReference type="SAM" id="Phobius"/>
    </source>
</evidence>
<feature type="transmembrane region" description="Helical" evidence="7">
    <location>
        <begin position="46"/>
        <end position="69"/>
    </location>
</feature>
<accession>A0A326U620</accession>
<dbReference type="InterPro" id="IPR034294">
    <property type="entry name" value="Aquaporin_transptr"/>
</dbReference>
<keyword evidence="4 7" id="KW-1133">Transmembrane helix</keyword>
<evidence type="ECO:0000256" key="3">
    <source>
        <dbReference type="ARBA" id="ARBA00022692"/>
    </source>
</evidence>
<organism evidence="8 9">
    <name type="scientific">Thermosporothrix hazakensis</name>
    <dbReference type="NCBI Taxonomy" id="644383"/>
    <lineage>
        <taxon>Bacteria</taxon>
        <taxon>Bacillati</taxon>
        <taxon>Chloroflexota</taxon>
        <taxon>Ktedonobacteria</taxon>
        <taxon>Ktedonobacterales</taxon>
        <taxon>Thermosporotrichaceae</taxon>
        <taxon>Thermosporothrix</taxon>
    </lineage>
</organism>
<dbReference type="PANTHER" id="PTHR45724:SF13">
    <property type="entry name" value="AQUAPORIN NIP1-1-RELATED"/>
    <property type="match status" value="1"/>
</dbReference>
<evidence type="ECO:0000256" key="6">
    <source>
        <dbReference type="RuleBase" id="RU000477"/>
    </source>
</evidence>
<evidence type="ECO:0000256" key="4">
    <source>
        <dbReference type="ARBA" id="ARBA00022989"/>
    </source>
</evidence>
<feature type="transmembrane region" description="Helical" evidence="7">
    <location>
        <begin position="192"/>
        <end position="213"/>
    </location>
</feature>
<dbReference type="InterPro" id="IPR023271">
    <property type="entry name" value="Aquaporin-like"/>
</dbReference>
<keyword evidence="2 6" id="KW-0813">Transport</keyword>
<feature type="transmembrane region" description="Helical" evidence="7">
    <location>
        <begin position="76"/>
        <end position="97"/>
    </location>
</feature>
<comment type="subcellular location">
    <subcellularLocation>
        <location evidence="1">Membrane</location>
        <topology evidence="1">Multi-pass membrane protein</topology>
    </subcellularLocation>
</comment>
<sequence length="236" mass="25337">MLRRCGAEFLGMFAYVLLGCGTRILLENPEHLLSVHLTFGFTLFIMTYSLGHISGAPLNPAVIFGLAVARRFPWRFVWLYWLAQVGGALAASCVHFLLIPLQSAHALFGATIPQVGIVQAIAIEALLDFFLMIVVLAALTDTRVSRAVPGLSIGLTITVGGLFADSLTGGSMNPARSLAPALLVGGQALATVWVYWLGPLLGTTCGALIYEALRGGEVYARRLLEQDQPQGDEREP</sequence>